<dbReference type="SUPFAM" id="SSF55486">
    <property type="entry name" value="Metalloproteases ('zincins'), catalytic domain"/>
    <property type="match status" value="1"/>
</dbReference>
<protein>
    <submittedName>
        <fullName evidence="1">Uncharacterized protein</fullName>
    </submittedName>
</protein>
<organism evidence="1 2">
    <name type="scientific">Rhipicephalus microplus</name>
    <name type="common">Cattle tick</name>
    <name type="synonym">Boophilus microplus</name>
    <dbReference type="NCBI Taxonomy" id="6941"/>
    <lineage>
        <taxon>Eukaryota</taxon>
        <taxon>Metazoa</taxon>
        <taxon>Ecdysozoa</taxon>
        <taxon>Arthropoda</taxon>
        <taxon>Chelicerata</taxon>
        <taxon>Arachnida</taxon>
        <taxon>Acari</taxon>
        <taxon>Parasitiformes</taxon>
        <taxon>Ixodida</taxon>
        <taxon>Ixodoidea</taxon>
        <taxon>Ixodidae</taxon>
        <taxon>Rhipicephalinae</taxon>
        <taxon>Rhipicephalus</taxon>
        <taxon>Boophilus</taxon>
    </lineage>
</organism>
<dbReference type="InterPro" id="IPR024079">
    <property type="entry name" value="MetalloPept_cat_dom_sf"/>
</dbReference>
<name>A0A9J6EEA1_RHIMP</name>
<dbReference type="VEuPathDB" id="VectorBase:LOC119176740"/>
<reference evidence="1" key="1">
    <citation type="journal article" date="2020" name="Cell">
        <title>Large-Scale Comparative Analyses of Tick Genomes Elucidate Their Genetic Diversity and Vector Capacities.</title>
        <authorList>
            <consortium name="Tick Genome and Microbiome Consortium (TIGMIC)"/>
            <person name="Jia N."/>
            <person name="Wang J."/>
            <person name="Shi W."/>
            <person name="Du L."/>
            <person name="Sun Y."/>
            <person name="Zhan W."/>
            <person name="Jiang J.F."/>
            <person name="Wang Q."/>
            <person name="Zhang B."/>
            <person name="Ji P."/>
            <person name="Bell-Sakyi L."/>
            <person name="Cui X.M."/>
            <person name="Yuan T.T."/>
            <person name="Jiang B.G."/>
            <person name="Yang W.F."/>
            <person name="Lam T.T."/>
            <person name="Chang Q.C."/>
            <person name="Ding S.J."/>
            <person name="Wang X.J."/>
            <person name="Zhu J.G."/>
            <person name="Ruan X.D."/>
            <person name="Zhao L."/>
            <person name="Wei J.T."/>
            <person name="Ye R.Z."/>
            <person name="Que T.C."/>
            <person name="Du C.H."/>
            <person name="Zhou Y.H."/>
            <person name="Cheng J.X."/>
            <person name="Dai P.F."/>
            <person name="Guo W.B."/>
            <person name="Han X.H."/>
            <person name="Huang E.J."/>
            <person name="Li L.F."/>
            <person name="Wei W."/>
            <person name="Gao Y.C."/>
            <person name="Liu J.Z."/>
            <person name="Shao H.Z."/>
            <person name="Wang X."/>
            <person name="Wang C.C."/>
            <person name="Yang T.C."/>
            <person name="Huo Q.B."/>
            <person name="Li W."/>
            <person name="Chen H.Y."/>
            <person name="Chen S.E."/>
            <person name="Zhou L.G."/>
            <person name="Ni X.B."/>
            <person name="Tian J.H."/>
            <person name="Sheng Y."/>
            <person name="Liu T."/>
            <person name="Pan Y.S."/>
            <person name="Xia L.Y."/>
            <person name="Li J."/>
            <person name="Zhao F."/>
            <person name="Cao W.C."/>
        </authorList>
    </citation>
    <scope>NUCLEOTIDE SEQUENCE</scope>
    <source>
        <strain evidence="1">Rmic-2018</strain>
    </source>
</reference>
<evidence type="ECO:0000313" key="1">
    <source>
        <dbReference type="EMBL" id="KAH8032336.1"/>
    </source>
</evidence>
<accession>A0A9J6EEA1</accession>
<dbReference type="Proteomes" id="UP000821866">
    <property type="component" value="Chromosome 3"/>
</dbReference>
<keyword evidence="2" id="KW-1185">Reference proteome</keyword>
<dbReference type="GO" id="GO:0006508">
    <property type="term" value="P:proteolysis"/>
    <property type="evidence" value="ECO:0007669"/>
    <property type="project" value="InterPro"/>
</dbReference>
<gene>
    <name evidence="1" type="ORF">HPB51_024113</name>
</gene>
<comment type="caution">
    <text evidence="1">The sequence shown here is derived from an EMBL/GenBank/DDBJ whole genome shotgun (WGS) entry which is preliminary data.</text>
</comment>
<dbReference type="EMBL" id="JABSTU010000005">
    <property type="protein sequence ID" value="KAH8032336.1"/>
    <property type="molecule type" value="Genomic_DNA"/>
</dbReference>
<dbReference type="GO" id="GO:0004222">
    <property type="term" value="F:metalloendopeptidase activity"/>
    <property type="evidence" value="ECO:0007669"/>
    <property type="project" value="InterPro"/>
</dbReference>
<proteinExistence type="predicted"/>
<dbReference type="Gene3D" id="3.40.390.10">
    <property type="entry name" value="Collagenase (Catalytic Domain)"/>
    <property type="match status" value="1"/>
</dbReference>
<evidence type="ECO:0000313" key="2">
    <source>
        <dbReference type="Proteomes" id="UP000821866"/>
    </source>
</evidence>
<dbReference type="AlphaFoldDB" id="A0A9J6EEA1"/>
<dbReference type="InterPro" id="IPR000718">
    <property type="entry name" value="Peptidase_M13"/>
</dbReference>
<reference evidence="1" key="2">
    <citation type="submission" date="2021-09" db="EMBL/GenBank/DDBJ databases">
        <authorList>
            <person name="Jia N."/>
            <person name="Wang J."/>
            <person name="Shi W."/>
            <person name="Du L."/>
            <person name="Sun Y."/>
            <person name="Zhan W."/>
            <person name="Jiang J."/>
            <person name="Wang Q."/>
            <person name="Zhang B."/>
            <person name="Ji P."/>
            <person name="Sakyi L.B."/>
            <person name="Cui X."/>
            <person name="Yuan T."/>
            <person name="Jiang B."/>
            <person name="Yang W."/>
            <person name="Lam T.T.-Y."/>
            <person name="Chang Q."/>
            <person name="Ding S."/>
            <person name="Wang X."/>
            <person name="Zhu J."/>
            <person name="Ruan X."/>
            <person name="Zhao L."/>
            <person name="Wei J."/>
            <person name="Que T."/>
            <person name="Du C."/>
            <person name="Cheng J."/>
            <person name="Dai P."/>
            <person name="Han X."/>
            <person name="Huang E."/>
            <person name="Gao Y."/>
            <person name="Liu J."/>
            <person name="Shao H."/>
            <person name="Ye R."/>
            <person name="Li L."/>
            <person name="Wei W."/>
            <person name="Wang X."/>
            <person name="Wang C."/>
            <person name="Huo Q."/>
            <person name="Li W."/>
            <person name="Guo W."/>
            <person name="Chen H."/>
            <person name="Chen S."/>
            <person name="Zhou L."/>
            <person name="Zhou L."/>
            <person name="Ni X."/>
            <person name="Tian J."/>
            <person name="Zhou Y."/>
            <person name="Sheng Y."/>
            <person name="Liu T."/>
            <person name="Pan Y."/>
            <person name="Xia L."/>
            <person name="Li J."/>
            <person name="Zhao F."/>
            <person name="Cao W."/>
        </authorList>
    </citation>
    <scope>NUCLEOTIDE SEQUENCE</scope>
    <source>
        <strain evidence="1">Rmic-2018</strain>
        <tissue evidence="1">Larvae</tissue>
    </source>
</reference>
<sequence length="95" mass="10636">MSLLVYNSTTPHHGSDANAPAARHLLKHEVKLGGSDAKCKTDACIWMERYLRGKLNTSASPCVDFYAYVCLSEWYAKGLDIRGRPYEECSASHRD</sequence>
<dbReference type="PROSITE" id="PS51885">
    <property type="entry name" value="NEPRILYSIN"/>
    <property type="match status" value="1"/>
</dbReference>